<comment type="similarity">
    <text evidence="1">Belongs to the 4-hydroxybenzoyl-CoA thioesterase family.</text>
</comment>
<evidence type="ECO:0000256" key="1">
    <source>
        <dbReference type="ARBA" id="ARBA00005953"/>
    </source>
</evidence>
<comment type="caution">
    <text evidence="3">The sequence shown here is derived from an EMBL/GenBank/DDBJ whole genome shotgun (WGS) entry which is preliminary data.</text>
</comment>
<dbReference type="InterPro" id="IPR029069">
    <property type="entry name" value="HotDog_dom_sf"/>
</dbReference>
<reference evidence="4" key="1">
    <citation type="journal article" date="2018" name="Front. Microbiol.">
        <title>Genome-Based Analysis Reveals the Taxonomy and Diversity of the Family Idiomarinaceae.</title>
        <authorList>
            <person name="Liu Y."/>
            <person name="Lai Q."/>
            <person name="Shao Z."/>
        </authorList>
    </citation>
    <scope>NUCLEOTIDE SEQUENCE [LARGE SCALE GENOMIC DNA]</scope>
    <source>
        <strain evidence="4">F23</strain>
    </source>
</reference>
<dbReference type="EMBL" id="PIPV01000008">
    <property type="protein sequence ID" value="RUO52244.1"/>
    <property type="molecule type" value="Genomic_DNA"/>
</dbReference>
<dbReference type="Proteomes" id="UP000287330">
    <property type="component" value="Unassembled WGS sequence"/>
</dbReference>
<dbReference type="RefSeq" id="WP_110575374.1">
    <property type="nucleotide sequence ID" value="NZ_PIPV01000008.1"/>
</dbReference>
<organism evidence="3 4">
    <name type="scientific">Idiomarina fontislapidosi</name>
    <dbReference type="NCBI Taxonomy" id="263723"/>
    <lineage>
        <taxon>Bacteria</taxon>
        <taxon>Pseudomonadati</taxon>
        <taxon>Pseudomonadota</taxon>
        <taxon>Gammaproteobacteria</taxon>
        <taxon>Alteromonadales</taxon>
        <taxon>Idiomarinaceae</taxon>
        <taxon>Idiomarina</taxon>
    </lineage>
</organism>
<evidence type="ECO:0000313" key="3">
    <source>
        <dbReference type="EMBL" id="RUO52244.1"/>
    </source>
</evidence>
<dbReference type="SUPFAM" id="SSF54637">
    <property type="entry name" value="Thioesterase/thiol ester dehydrase-isomerase"/>
    <property type="match status" value="1"/>
</dbReference>
<keyword evidence="4" id="KW-1185">Reference proteome</keyword>
<accession>A0A432XUG5</accession>
<proteinExistence type="inferred from homology"/>
<dbReference type="Gene3D" id="3.10.129.10">
    <property type="entry name" value="Hotdog Thioesterase"/>
    <property type="match status" value="1"/>
</dbReference>
<dbReference type="InterPro" id="IPR050563">
    <property type="entry name" value="4-hydroxybenzoyl-CoA_TE"/>
</dbReference>
<dbReference type="CDD" id="cd00586">
    <property type="entry name" value="4HBT"/>
    <property type="match status" value="1"/>
</dbReference>
<dbReference type="PANTHER" id="PTHR31793">
    <property type="entry name" value="4-HYDROXYBENZOYL-COA THIOESTERASE FAMILY MEMBER"/>
    <property type="match status" value="1"/>
</dbReference>
<dbReference type="GO" id="GO:0047617">
    <property type="term" value="F:fatty acyl-CoA hydrolase activity"/>
    <property type="evidence" value="ECO:0007669"/>
    <property type="project" value="TreeGrafter"/>
</dbReference>
<sequence>MLEEQFKVRFYETDALGHVNNTVVPMWIETGRLPIFEFFGEMSPKTKSLIVARLEVDFARPIYFGSNVTVKTFVQRLGGSSFDIGTEIWQKGELCAKGKTVLVYFDFEQQGSVTLSDELRQRLNELQHPEHPIDA</sequence>
<evidence type="ECO:0000256" key="2">
    <source>
        <dbReference type="ARBA" id="ARBA00022801"/>
    </source>
</evidence>
<protein>
    <submittedName>
        <fullName evidence="3">Thioesterase</fullName>
    </submittedName>
</protein>
<dbReference type="Pfam" id="PF13279">
    <property type="entry name" value="4HBT_2"/>
    <property type="match status" value="1"/>
</dbReference>
<gene>
    <name evidence="3" type="ORF">CWE25_10240</name>
</gene>
<dbReference type="PANTHER" id="PTHR31793:SF27">
    <property type="entry name" value="NOVEL THIOESTERASE SUPERFAMILY DOMAIN AND SAPOSIN A-TYPE DOMAIN CONTAINING PROTEIN (0610012H03RIK)"/>
    <property type="match status" value="1"/>
</dbReference>
<name>A0A432XUG5_9GAMM</name>
<dbReference type="OrthoDB" id="9799036at2"/>
<keyword evidence="2" id="KW-0378">Hydrolase</keyword>
<evidence type="ECO:0000313" key="4">
    <source>
        <dbReference type="Proteomes" id="UP000287330"/>
    </source>
</evidence>
<dbReference type="AlphaFoldDB" id="A0A432XUG5"/>